<evidence type="ECO:0000313" key="12">
    <source>
        <dbReference type="Proteomes" id="UP000663877"/>
    </source>
</evidence>
<reference evidence="9" key="1">
    <citation type="submission" date="2021-02" db="EMBL/GenBank/DDBJ databases">
        <authorList>
            <person name="Nowell W R."/>
        </authorList>
    </citation>
    <scope>NUCLEOTIDE SEQUENCE</scope>
</reference>
<feature type="compositionally biased region" description="Polar residues" evidence="7">
    <location>
        <begin position="1"/>
        <end position="21"/>
    </location>
</feature>
<evidence type="ECO:0000313" key="11">
    <source>
        <dbReference type="Proteomes" id="UP000663832"/>
    </source>
</evidence>
<dbReference type="GO" id="GO:0005737">
    <property type="term" value="C:cytoplasm"/>
    <property type="evidence" value="ECO:0007669"/>
    <property type="project" value="TreeGrafter"/>
</dbReference>
<sequence length="621" mass="71282">MHRSYQSENNQPITTSKNLINTKTPSSSTTSESLTVHDRQHSDETKAEILYRNILSYCRKENTHFVDDQFPPIDRSIGHMDSLDNHRLTWLRICQITPSLHSDRRLNWSVYSSPKPSDIQQGALGDCWLMAALALITERPQMLEHIILTKVVNNQGVYLIRICHNGLWKTVLVDDCFPCTQHNQLAFTQAHQRQLYVPLIEKACAKLFGSYADIMGGQTEEGLQLLTGAPCDHIDLNPTKHIVEDEIIWAKLLSACESNLLIGASTGRSDVNEEEYTQNRISSNHAFSVLAAHSVSSIQMQFVLVRDPHGRSYYQDELLTAPILNRLNTIDRNSQSPGAFWISWPKFLRFFNSITISTYASDYYDVREVNRFTRSSAQSIPTYQFYLSKTSLVNISLLYHRSNRRIRNFHTQSFVLCNVDQGLSKDVGTHQAILCTNRGAFTHWIGSLRSGYYVVIPFSTSFWNDDDTSVNDYTLVIHSKVHINVQVTLETPALLADCLIATALKNKRQLQKEKDYNYYTMAGEYDFAMFVAENISSTDFLNIEVDLNDSIRVRNSRKSLSTFDCIPPRHRQIVFLVEWTNQYGQNAKMDYSYRTQCVKQATNSVPEIYGRHTNFHSYRPF</sequence>
<keyword evidence="3" id="KW-0378">Hydrolase</keyword>
<feature type="compositionally biased region" description="Low complexity" evidence="7">
    <location>
        <begin position="22"/>
        <end position="34"/>
    </location>
</feature>
<dbReference type="SUPFAM" id="SSF54001">
    <property type="entry name" value="Cysteine proteinases"/>
    <property type="match status" value="1"/>
</dbReference>
<dbReference type="Gene3D" id="3.90.70.10">
    <property type="entry name" value="Cysteine proteinases"/>
    <property type="match status" value="1"/>
</dbReference>
<dbReference type="InterPro" id="IPR001300">
    <property type="entry name" value="Peptidase_C2_calpain_cat"/>
</dbReference>
<dbReference type="GO" id="GO:0004198">
    <property type="term" value="F:calcium-dependent cysteine-type endopeptidase activity"/>
    <property type="evidence" value="ECO:0007669"/>
    <property type="project" value="InterPro"/>
</dbReference>
<dbReference type="SMART" id="SM00230">
    <property type="entry name" value="CysPc"/>
    <property type="match status" value="1"/>
</dbReference>
<keyword evidence="2" id="KW-0645">Protease</keyword>
<name>A0A814P3G0_9BILA</name>
<dbReference type="OrthoDB" id="424753at2759"/>
<proteinExistence type="inferred from homology"/>
<feature type="active site" evidence="5">
    <location>
        <position position="285"/>
    </location>
</feature>
<dbReference type="Proteomes" id="UP000663832">
    <property type="component" value="Unassembled WGS sequence"/>
</dbReference>
<feature type="domain" description="Calpain catalytic" evidence="8">
    <location>
        <begin position="64"/>
        <end position="360"/>
    </location>
</feature>
<dbReference type="PROSITE" id="PS50203">
    <property type="entry name" value="CALPAIN_CAT"/>
    <property type="match status" value="1"/>
</dbReference>
<evidence type="ECO:0000259" key="8">
    <source>
        <dbReference type="PROSITE" id="PS50203"/>
    </source>
</evidence>
<dbReference type="EMBL" id="CAJNOI010000126">
    <property type="protein sequence ID" value="CAF1100706.1"/>
    <property type="molecule type" value="Genomic_DNA"/>
</dbReference>
<evidence type="ECO:0000313" key="9">
    <source>
        <dbReference type="EMBL" id="CAF1100706.1"/>
    </source>
</evidence>
<gene>
    <name evidence="9" type="ORF">BJG266_LOCUS21337</name>
    <name evidence="10" type="ORF">QVE165_LOCUS28620</name>
</gene>
<comment type="caution">
    <text evidence="6">Lacks conserved residue(s) required for the propagation of feature annotation.</text>
</comment>
<evidence type="ECO:0000256" key="1">
    <source>
        <dbReference type="ARBA" id="ARBA00007623"/>
    </source>
</evidence>
<organism evidence="9 12">
    <name type="scientific">Adineta steineri</name>
    <dbReference type="NCBI Taxonomy" id="433720"/>
    <lineage>
        <taxon>Eukaryota</taxon>
        <taxon>Metazoa</taxon>
        <taxon>Spiralia</taxon>
        <taxon>Gnathifera</taxon>
        <taxon>Rotifera</taxon>
        <taxon>Eurotatoria</taxon>
        <taxon>Bdelloidea</taxon>
        <taxon>Adinetida</taxon>
        <taxon>Adinetidae</taxon>
        <taxon>Adineta</taxon>
    </lineage>
</organism>
<evidence type="ECO:0000256" key="7">
    <source>
        <dbReference type="SAM" id="MobiDB-lite"/>
    </source>
</evidence>
<dbReference type="EMBL" id="CAJNOM010000224">
    <property type="protein sequence ID" value="CAF1253052.1"/>
    <property type="molecule type" value="Genomic_DNA"/>
</dbReference>
<evidence type="ECO:0000313" key="10">
    <source>
        <dbReference type="EMBL" id="CAF1253052.1"/>
    </source>
</evidence>
<keyword evidence="4" id="KW-0788">Thiol protease</keyword>
<comment type="similarity">
    <text evidence="1">Belongs to the peptidase C2 family.</text>
</comment>
<comment type="caution">
    <text evidence="9">The sequence shown here is derived from an EMBL/GenBank/DDBJ whole genome shotgun (WGS) entry which is preliminary data.</text>
</comment>
<evidence type="ECO:0000256" key="4">
    <source>
        <dbReference type="ARBA" id="ARBA00022807"/>
    </source>
</evidence>
<dbReference type="PANTHER" id="PTHR10183:SF382">
    <property type="entry name" value="CALPAIN-15"/>
    <property type="match status" value="1"/>
</dbReference>
<dbReference type="PANTHER" id="PTHR10183">
    <property type="entry name" value="CALPAIN"/>
    <property type="match status" value="1"/>
</dbReference>
<dbReference type="PROSITE" id="PS00139">
    <property type="entry name" value="THIOL_PROTEASE_CYS"/>
    <property type="match status" value="1"/>
</dbReference>
<dbReference type="AlphaFoldDB" id="A0A814P3G0"/>
<feature type="active site" evidence="5">
    <location>
        <position position="127"/>
    </location>
</feature>
<dbReference type="Proteomes" id="UP000663877">
    <property type="component" value="Unassembled WGS sequence"/>
</dbReference>
<dbReference type="InterPro" id="IPR000169">
    <property type="entry name" value="Pept_cys_AS"/>
</dbReference>
<evidence type="ECO:0000256" key="6">
    <source>
        <dbReference type="PROSITE-ProRule" id="PRU00239"/>
    </source>
</evidence>
<accession>A0A814P3G0</accession>
<dbReference type="PRINTS" id="PR00704">
    <property type="entry name" value="CALPAIN"/>
</dbReference>
<dbReference type="InterPro" id="IPR022684">
    <property type="entry name" value="Calpain_cysteine_protease"/>
</dbReference>
<evidence type="ECO:0000256" key="5">
    <source>
        <dbReference type="PIRSR" id="PIRSR622684-1"/>
    </source>
</evidence>
<protein>
    <recommendedName>
        <fullName evidence="8">Calpain catalytic domain-containing protein</fullName>
    </recommendedName>
</protein>
<dbReference type="CDD" id="cd00044">
    <property type="entry name" value="CysPc"/>
    <property type="match status" value="1"/>
</dbReference>
<dbReference type="InterPro" id="IPR038765">
    <property type="entry name" value="Papain-like_cys_pep_sf"/>
</dbReference>
<keyword evidence="11" id="KW-1185">Reference proteome</keyword>
<evidence type="ECO:0000256" key="3">
    <source>
        <dbReference type="ARBA" id="ARBA00022801"/>
    </source>
</evidence>
<dbReference type="Pfam" id="PF00648">
    <property type="entry name" value="Peptidase_C2"/>
    <property type="match status" value="1"/>
</dbReference>
<dbReference type="GO" id="GO:0006508">
    <property type="term" value="P:proteolysis"/>
    <property type="evidence" value="ECO:0007669"/>
    <property type="project" value="UniProtKB-KW"/>
</dbReference>
<feature type="region of interest" description="Disordered" evidence="7">
    <location>
        <begin position="1"/>
        <end position="42"/>
    </location>
</feature>
<evidence type="ECO:0000256" key="2">
    <source>
        <dbReference type="ARBA" id="ARBA00022670"/>
    </source>
</evidence>